<accession>A0ABV5Z8R5</accession>
<organism evidence="2 3">
    <name type="scientific">Balneatrix alpica</name>
    <dbReference type="NCBI Taxonomy" id="75684"/>
    <lineage>
        <taxon>Bacteria</taxon>
        <taxon>Pseudomonadati</taxon>
        <taxon>Pseudomonadota</taxon>
        <taxon>Gammaproteobacteria</taxon>
        <taxon>Oceanospirillales</taxon>
        <taxon>Balneatrichaceae</taxon>
        <taxon>Balneatrix</taxon>
    </lineage>
</organism>
<feature type="transmembrane region" description="Helical" evidence="1">
    <location>
        <begin position="39"/>
        <end position="61"/>
    </location>
</feature>
<dbReference type="EMBL" id="JBHLZN010000001">
    <property type="protein sequence ID" value="MFB9885672.1"/>
    <property type="molecule type" value="Genomic_DNA"/>
</dbReference>
<evidence type="ECO:0000256" key="1">
    <source>
        <dbReference type="SAM" id="Phobius"/>
    </source>
</evidence>
<feature type="transmembrane region" description="Helical" evidence="1">
    <location>
        <begin position="130"/>
        <end position="154"/>
    </location>
</feature>
<keyword evidence="1" id="KW-0812">Transmembrane</keyword>
<protein>
    <submittedName>
        <fullName evidence="2">Uncharacterized protein</fullName>
    </submittedName>
</protein>
<name>A0ABV5Z8R5_9GAMM</name>
<keyword evidence="1" id="KW-1133">Transmembrane helix</keyword>
<keyword evidence="3" id="KW-1185">Reference proteome</keyword>
<reference evidence="2 3" key="1">
    <citation type="submission" date="2024-09" db="EMBL/GenBank/DDBJ databases">
        <authorList>
            <person name="Sun Q."/>
            <person name="Mori K."/>
        </authorList>
    </citation>
    <scope>NUCLEOTIDE SEQUENCE [LARGE SCALE GENOMIC DNA]</scope>
    <source>
        <strain evidence="2 3">ATCC 51285</strain>
    </source>
</reference>
<feature type="transmembrane region" description="Helical" evidence="1">
    <location>
        <begin position="103"/>
        <end position="123"/>
    </location>
</feature>
<comment type="caution">
    <text evidence="2">The sequence shown here is derived from an EMBL/GenBank/DDBJ whole genome shotgun (WGS) entry which is preliminary data.</text>
</comment>
<evidence type="ECO:0000313" key="2">
    <source>
        <dbReference type="EMBL" id="MFB9885672.1"/>
    </source>
</evidence>
<sequence>MFRALAAIWGIIGVSALLLFAIARLTPISLEAWHAPWQWQHWVTFWVFMLFMLYSEGYKGFQKAFSPRTAARAYYLSQAATLWQGLLAPAFCMGYFHTTRKRQIISICITSMVIVLVLLFRLLPQPWRGILDAGVVAGLAWGLVSFWSYCWAAWFSHGFAYSAELPNSAS</sequence>
<dbReference type="RefSeq" id="WP_035461641.1">
    <property type="nucleotide sequence ID" value="NZ_JAUESS010000005.1"/>
</dbReference>
<dbReference type="Proteomes" id="UP001589628">
    <property type="component" value="Unassembled WGS sequence"/>
</dbReference>
<proteinExistence type="predicted"/>
<evidence type="ECO:0000313" key="3">
    <source>
        <dbReference type="Proteomes" id="UP001589628"/>
    </source>
</evidence>
<gene>
    <name evidence="2" type="ORF">ACFFLH_04530</name>
</gene>
<keyword evidence="1" id="KW-0472">Membrane</keyword>